<evidence type="ECO:0000256" key="1">
    <source>
        <dbReference type="ARBA" id="ARBA00000900"/>
    </source>
</evidence>
<dbReference type="Pfam" id="PF04564">
    <property type="entry name" value="U-box"/>
    <property type="match status" value="1"/>
</dbReference>
<comment type="pathway">
    <text evidence="2">Protein modification; protein ubiquitination.</text>
</comment>
<accession>A0A6P4BS18</accession>
<dbReference type="PANTHER" id="PTHR45958">
    <property type="entry name" value="RING-TYPE E3 UBIQUITIN TRANSFERASE"/>
    <property type="match status" value="1"/>
</dbReference>
<dbReference type="SUPFAM" id="SSF48371">
    <property type="entry name" value="ARM repeat"/>
    <property type="match status" value="3"/>
</dbReference>
<dbReference type="SMART" id="SM00504">
    <property type="entry name" value="Ubox"/>
    <property type="match status" value="1"/>
</dbReference>
<evidence type="ECO:0000256" key="6">
    <source>
        <dbReference type="SAM" id="Coils"/>
    </source>
</evidence>
<keyword evidence="8" id="KW-1185">Reference proteome</keyword>
<proteinExistence type="predicted"/>
<evidence type="ECO:0000256" key="2">
    <source>
        <dbReference type="ARBA" id="ARBA00004906"/>
    </source>
</evidence>
<gene>
    <name evidence="9" type="primary">LOC107460521</name>
</gene>
<dbReference type="Proteomes" id="UP000515211">
    <property type="component" value="Chromosome 8"/>
</dbReference>
<dbReference type="CDD" id="cd16664">
    <property type="entry name" value="RING-Ubox_PUB"/>
    <property type="match status" value="1"/>
</dbReference>
<dbReference type="UniPathway" id="UPA00143"/>
<dbReference type="PROSITE" id="PS51698">
    <property type="entry name" value="U_BOX"/>
    <property type="match status" value="1"/>
</dbReference>
<dbReference type="InterPro" id="IPR013083">
    <property type="entry name" value="Znf_RING/FYVE/PHD"/>
</dbReference>
<evidence type="ECO:0000256" key="5">
    <source>
        <dbReference type="ARBA" id="ARBA00022737"/>
    </source>
</evidence>
<evidence type="ECO:0000313" key="8">
    <source>
        <dbReference type="Proteomes" id="UP000515211"/>
    </source>
</evidence>
<keyword evidence="6" id="KW-0175">Coiled coil</keyword>
<dbReference type="InterPro" id="IPR052608">
    <property type="entry name" value="U-box_domain_protein"/>
</dbReference>
<reference evidence="8" key="1">
    <citation type="journal article" date="2016" name="Nat. Genet.">
        <title>The genome sequences of Arachis duranensis and Arachis ipaensis, the diploid ancestors of cultivated peanut.</title>
        <authorList>
            <person name="Bertioli D.J."/>
            <person name="Cannon S.B."/>
            <person name="Froenicke L."/>
            <person name="Huang G."/>
            <person name="Farmer A.D."/>
            <person name="Cannon E.K."/>
            <person name="Liu X."/>
            <person name="Gao D."/>
            <person name="Clevenger J."/>
            <person name="Dash S."/>
            <person name="Ren L."/>
            <person name="Moretzsohn M.C."/>
            <person name="Shirasawa K."/>
            <person name="Huang W."/>
            <person name="Vidigal B."/>
            <person name="Abernathy B."/>
            <person name="Chu Y."/>
            <person name="Niederhuth C.E."/>
            <person name="Umale P."/>
            <person name="Araujo A.C."/>
            <person name="Kozik A."/>
            <person name="Kim K.D."/>
            <person name="Burow M.D."/>
            <person name="Varshney R.K."/>
            <person name="Wang X."/>
            <person name="Zhang X."/>
            <person name="Barkley N."/>
            <person name="Guimaraes P.M."/>
            <person name="Isobe S."/>
            <person name="Guo B."/>
            <person name="Liao B."/>
            <person name="Stalker H.T."/>
            <person name="Schmitz R.J."/>
            <person name="Scheffler B.E."/>
            <person name="Leal-Bertioli S.C."/>
            <person name="Xun X."/>
            <person name="Jackson S.A."/>
            <person name="Michelmore R."/>
            <person name="Ozias-Akins P."/>
        </authorList>
    </citation>
    <scope>NUCLEOTIDE SEQUENCE [LARGE SCALE GENOMIC DNA]</scope>
    <source>
        <strain evidence="8">cv. V14167</strain>
    </source>
</reference>
<sequence length="1039" mass="116675">MERMVSSIQGLLFSIINCLQFFPLTSRSKYGQMIFLSQFHFSLISLLFSGRFCQLTIFRESSGKTQVVLNIFDTVKLTNEVVIQKENFNKFSNQLEKISSILKSLPIEDIENPESLKDALDVLNQAITVAKQLVFEGHGRSKIYVLMNSRRMVARLKCCGEEIRRALRLIPLASKDISEMLDVEYEDEDEQVLEKVEGAIQERNLDGTYANELLCCIADAMGVPKESDALKREFQELKREMESARSRKDVAEALRMEKLIAVLERADLITSVQEKEIRYFEKRNSLGRTPLEPLHSFYCPISGDIMLDPVETSSRKTFERSAIQRWFSQGNTLCPLTMLPLDTRILRPNKTLRHSIQEWKDRNTIITISTIKSLLETNEQEQVLESLDKLQDLCLERQIHLEWLKMENFIALLIGLLGSRNREIRKRVLLILSLLAKDDTDNKQGIAKVDGALRSIVHSLARQIEESKLALKLLLELSKTNILLQLIGNVQGGILLIVTMLNSDDVEAAKIAHELLENLSFLDQNVIEMAKANYLKPLLLNLSTGAKNVKILMAETVSEIELTEQNKLSLVKDGAVRPLLGLLLENDVEIKKVVVKCLLKLSSLLENGMLMIKQGVTRPLLELLYSHSLQSPALQELIVATIMHLAISTTHQQAEEERVLLLDSEEQVYKFFSLVSLTELDVQNMILKAFQALCQSLSGFTIRMWLRQISAAKVLVHLVELNTHAVRVNALKLCYCLTEDGDHRNISSHITERFIKVLMNIIQASDDAEEMVAAIGIISRLPKETHITEWLLDSGALQTISACLKDQHKHASHRKQVTENSVEALGRFTVSANPEWQKRVAEAGMIPVLVQLLASGTPLSKQKAAISMKQLSESSYCLSKPIKKASVLKRCFTAQETGCPAHLGTCTIESSFCMLQGKALEPLVRMLSEQDVGTCEASLDALMTLLDGQTHYSGSKVLVDANAVAPMIKLLSVPASRLQEKTLTALGQIFQLDEVRNKYKAMATMPLVDITQSKDSRLKSLAAKGLAQLGLLDKQSSYF</sequence>
<feature type="coiled-coil region" evidence="6">
    <location>
        <begin position="227"/>
        <end position="254"/>
    </location>
</feature>
<evidence type="ECO:0000259" key="7">
    <source>
        <dbReference type="PROSITE" id="PS51698"/>
    </source>
</evidence>
<organism evidence="8 9">
    <name type="scientific">Arachis duranensis</name>
    <name type="common">Wild peanut</name>
    <dbReference type="NCBI Taxonomy" id="130453"/>
    <lineage>
        <taxon>Eukaryota</taxon>
        <taxon>Viridiplantae</taxon>
        <taxon>Streptophyta</taxon>
        <taxon>Embryophyta</taxon>
        <taxon>Tracheophyta</taxon>
        <taxon>Spermatophyta</taxon>
        <taxon>Magnoliopsida</taxon>
        <taxon>eudicotyledons</taxon>
        <taxon>Gunneridae</taxon>
        <taxon>Pentapetalae</taxon>
        <taxon>rosids</taxon>
        <taxon>fabids</taxon>
        <taxon>Fabales</taxon>
        <taxon>Fabaceae</taxon>
        <taxon>Papilionoideae</taxon>
        <taxon>50 kb inversion clade</taxon>
        <taxon>dalbergioids sensu lato</taxon>
        <taxon>Dalbergieae</taxon>
        <taxon>Pterocarpus clade</taxon>
        <taxon>Arachis</taxon>
    </lineage>
</organism>
<dbReference type="Gene3D" id="1.25.10.10">
    <property type="entry name" value="Leucine-rich Repeat Variant"/>
    <property type="match status" value="3"/>
</dbReference>
<dbReference type="GeneID" id="107460521"/>
<dbReference type="InterPro" id="IPR003613">
    <property type="entry name" value="Ubox_domain"/>
</dbReference>
<evidence type="ECO:0000256" key="4">
    <source>
        <dbReference type="ARBA" id="ARBA00022679"/>
    </source>
</evidence>
<dbReference type="PANTHER" id="PTHR45958:SF8">
    <property type="entry name" value="U-BOX DOMAIN-CONTAINING PROTEIN 44-LIKE"/>
    <property type="match status" value="1"/>
</dbReference>
<dbReference type="SMART" id="SM00185">
    <property type="entry name" value="ARM"/>
    <property type="match status" value="6"/>
</dbReference>
<dbReference type="GO" id="GO:0016567">
    <property type="term" value="P:protein ubiquitination"/>
    <property type="evidence" value="ECO:0007669"/>
    <property type="project" value="UniProtKB-UniPathway"/>
</dbReference>
<dbReference type="GO" id="GO:0061630">
    <property type="term" value="F:ubiquitin protein ligase activity"/>
    <property type="evidence" value="ECO:0007669"/>
    <property type="project" value="UniProtKB-EC"/>
</dbReference>
<dbReference type="KEGG" id="adu:107460521"/>
<evidence type="ECO:0000256" key="3">
    <source>
        <dbReference type="ARBA" id="ARBA00012483"/>
    </source>
</evidence>
<comment type="catalytic activity">
    <reaction evidence="1">
        <text>S-ubiquitinyl-[E2 ubiquitin-conjugating enzyme]-L-cysteine + [acceptor protein]-L-lysine = [E2 ubiquitin-conjugating enzyme]-L-cysteine + N(6)-ubiquitinyl-[acceptor protein]-L-lysine.</text>
        <dbReference type="EC" id="2.3.2.27"/>
    </reaction>
</comment>
<dbReference type="InterPro" id="IPR000225">
    <property type="entry name" value="Armadillo"/>
</dbReference>
<dbReference type="InterPro" id="IPR011989">
    <property type="entry name" value="ARM-like"/>
</dbReference>
<dbReference type="RefSeq" id="XP_015934384.1">
    <property type="nucleotide sequence ID" value="XM_016078898.3"/>
</dbReference>
<evidence type="ECO:0000313" key="9">
    <source>
        <dbReference type="RefSeq" id="XP_015934384.1"/>
    </source>
</evidence>
<name>A0A6P4BS18_ARADU</name>
<dbReference type="EC" id="2.3.2.27" evidence="3"/>
<keyword evidence="5" id="KW-0677">Repeat</keyword>
<dbReference type="InterPro" id="IPR045210">
    <property type="entry name" value="RING-Ubox_PUB"/>
</dbReference>
<feature type="domain" description="U-box" evidence="7">
    <location>
        <begin position="292"/>
        <end position="366"/>
    </location>
</feature>
<dbReference type="InterPro" id="IPR016024">
    <property type="entry name" value="ARM-type_fold"/>
</dbReference>
<reference evidence="9" key="2">
    <citation type="submission" date="2025-08" db="UniProtKB">
        <authorList>
            <consortium name="RefSeq"/>
        </authorList>
    </citation>
    <scope>IDENTIFICATION</scope>
    <source>
        <tissue evidence="9">Whole plant</tissue>
    </source>
</reference>
<protein>
    <recommendedName>
        <fullName evidence="3">RING-type E3 ubiquitin transferase</fullName>
        <ecNumber evidence="3">2.3.2.27</ecNumber>
    </recommendedName>
</protein>
<keyword evidence="4" id="KW-0808">Transferase</keyword>
<dbReference type="Gene3D" id="3.30.40.10">
    <property type="entry name" value="Zinc/RING finger domain, C3HC4 (zinc finger)"/>
    <property type="match status" value="1"/>
</dbReference>
<dbReference type="AlphaFoldDB" id="A0A6P4BS18"/>
<dbReference type="OrthoDB" id="7537227at2759"/>
<dbReference type="SUPFAM" id="SSF57850">
    <property type="entry name" value="RING/U-box"/>
    <property type="match status" value="1"/>
</dbReference>